<keyword evidence="1" id="KW-0812">Transmembrane</keyword>
<evidence type="ECO:0000313" key="2">
    <source>
        <dbReference type="EMBL" id="OXA87384.1"/>
    </source>
</evidence>
<sequence length="356" mass="40368">MENPDTTVAAFKGFLCTNCGAGLKYKPGTKTMACDYCSSTNEIHEEETFIEELDFNAYIENFEALNLQTEKIISCKSCGASSSVDENLKSLHCSYCTNPLVEDDISEQRLIKPGYLLPFNIDEKKTIVILEKWKNSLWLTPSDFKKFAPTPIDLRGIYVPYWTFDAKSVSAYTGASGDDYTVTEGSGDDEREVTKTSWTNTFGTVRVDFDDIITPASGNISPEGLAELEPWDFRELVKVNDQYLSGFITEKYTIPLQQGFTDAKTRMENRISKAIREEIGGDRQRIYTCDTQYDDIQFKHIMVPVYVSSYRYKEKIYHFYINGRNGKIYGESPTSLVFQIVCAIVVILIIIAIIVL</sequence>
<dbReference type="AlphaFoldDB" id="A0A226H047"/>
<gene>
    <name evidence="2" type="ORF">B0A66_16470</name>
</gene>
<dbReference type="OrthoDB" id="3182597at2"/>
<name>A0A226H047_9FLAO</name>
<keyword evidence="1" id="KW-0472">Membrane</keyword>
<comment type="caution">
    <text evidence="2">The sequence shown here is derived from an EMBL/GenBank/DDBJ whole genome shotgun (WGS) entry which is preliminary data.</text>
</comment>
<evidence type="ECO:0000256" key="1">
    <source>
        <dbReference type="SAM" id="Phobius"/>
    </source>
</evidence>
<keyword evidence="3" id="KW-1185">Reference proteome</keyword>
<dbReference type="RefSeq" id="WP_089050949.1">
    <property type="nucleotide sequence ID" value="NZ_FXTV01000010.1"/>
</dbReference>
<reference evidence="2 3" key="1">
    <citation type="submission" date="2016-11" db="EMBL/GenBank/DDBJ databases">
        <title>Whole genomes of Flavobacteriaceae.</title>
        <authorList>
            <person name="Stine C."/>
            <person name="Li C."/>
            <person name="Tadesse D."/>
        </authorList>
    </citation>
    <scope>NUCLEOTIDE SEQUENCE [LARGE SCALE GENOMIC DNA]</scope>
    <source>
        <strain evidence="2 3">DSM 18292</strain>
    </source>
</reference>
<evidence type="ECO:0000313" key="3">
    <source>
        <dbReference type="Proteomes" id="UP000198345"/>
    </source>
</evidence>
<dbReference type="Proteomes" id="UP000198345">
    <property type="component" value="Unassembled WGS sequence"/>
</dbReference>
<dbReference type="EMBL" id="MUGW01000035">
    <property type="protein sequence ID" value="OXA87384.1"/>
    <property type="molecule type" value="Genomic_DNA"/>
</dbReference>
<keyword evidence="1" id="KW-1133">Transmembrane helix</keyword>
<protein>
    <recommendedName>
        <fullName evidence="4">DNA helicase PriA</fullName>
    </recommendedName>
</protein>
<organism evidence="2 3">
    <name type="scientific">Flavobacterium hercynium</name>
    <dbReference type="NCBI Taxonomy" id="387094"/>
    <lineage>
        <taxon>Bacteria</taxon>
        <taxon>Pseudomonadati</taxon>
        <taxon>Bacteroidota</taxon>
        <taxon>Flavobacteriia</taxon>
        <taxon>Flavobacteriales</taxon>
        <taxon>Flavobacteriaceae</taxon>
        <taxon>Flavobacterium</taxon>
    </lineage>
</organism>
<feature type="transmembrane region" description="Helical" evidence="1">
    <location>
        <begin position="336"/>
        <end position="355"/>
    </location>
</feature>
<evidence type="ECO:0008006" key="4">
    <source>
        <dbReference type="Google" id="ProtNLM"/>
    </source>
</evidence>
<proteinExistence type="predicted"/>
<accession>A0A226H047</accession>